<gene>
    <name evidence="1" type="ORF">HCDG_06239</name>
</gene>
<dbReference type="OMA" id="RSRISWQ"/>
<dbReference type="EMBL" id="GG692428">
    <property type="protein sequence ID" value="EER40017.1"/>
    <property type="molecule type" value="Genomic_DNA"/>
</dbReference>
<accession>C6HI89</accession>
<proteinExistence type="predicted"/>
<dbReference type="Proteomes" id="UP000002624">
    <property type="component" value="Unassembled WGS sequence"/>
</dbReference>
<evidence type="ECO:0000313" key="1">
    <source>
        <dbReference type="EMBL" id="EER40017.1"/>
    </source>
</evidence>
<reference evidence="2" key="1">
    <citation type="submission" date="2009-05" db="EMBL/GenBank/DDBJ databases">
        <title>The genome sequence of Ajellomyces capsulatus strain H143.</title>
        <authorList>
            <person name="Champion M."/>
            <person name="Cuomo C.A."/>
            <person name="Ma L.-J."/>
            <person name="Henn M.R."/>
            <person name="Sil A."/>
            <person name="Goldman B."/>
            <person name="Young S.K."/>
            <person name="Kodira C.D."/>
            <person name="Zeng Q."/>
            <person name="Koehrsen M."/>
            <person name="Alvarado L."/>
            <person name="Berlin A.M."/>
            <person name="Borenstein D."/>
            <person name="Chen Z."/>
            <person name="Engels R."/>
            <person name="Freedman E."/>
            <person name="Gellesch M."/>
            <person name="Goldberg J."/>
            <person name="Griggs A."/>
            <person name="Gujja S."/>
            <person name="Heiman D.I."/>
            <person name="Hepburn T.A."/>
            <person name="Howarth C."/>
            <person name="Jen D."/>
            <person name="Larson L."/>
            <person name="Lewis B."/>
            <person name="Mehta T."/>
            <person name="Park D."/>
            <person name="Pearson M."/>
            <person name="Roberts A."/>
            <person name="Saif S."/>
            <person name="Shea T.D."/>
            <person name="Shenoy N."/>
            <person name="Sisk P."/>
            <person name="Stolte C."/>
            <person name="Sykes S."/>
            <person name="Walk T."/>
            <person name="White J."/>
            <person name="Yandava C."/>
            <person name="Klein B."/>
            <person name="McEwen J.G."/>
            <person name="Puccia R."/>
            <person name="Goldman G.H."/>
            <person name="Felipe M.S."/>
            <person name="Nino-Vega G."/>
            <person name="San-Blas G."/>
            <person name="Taylor J.W."/>
            <person name="Mendoza L."/>
            <person name="Galagan J.E."/>
            <person name="Nusbaum C."/>
            <person name="Birren B.W."/>
        </authorList>
    </citation>
    <scope>NUCLEOTIDE SEQUENCE [LARGE SCALE GENOMIC DNA]</scope>
    <source>
        <strain evidence="2">H143</strain>
    </source>
</reference>
<organism evidence="1 2">
    <name type="scientific">Ajellomyces capsulatus (strain H143)</name>
    <name type="common">Darling's disease fungus</name>
    <name type="synonym">Histoplasma capsulatum</name>
    <dbReference type="NCBI Taxonomy" id="544712"/>
    <lineage>
        <taxon>Eukaryota</taxon>
        <taxon>Fungi</taxon>
        <taxon>Dikarya</taxon>
        <taxon>Ascomycota</taxon>
        <taxon>Pezizomycotina</taxon>
        <taxon>Eurotiomycetes</taxon>
        <taxon>Eurotiomycetidae</taxon>
        <taxon>Onygenales</taxon>
        <taxon>Ajellomycetaceae</taxon>
        <taxon>Histoplasma</taxon>
    </lineage>
</organism>
<evidence type="ECO:0000313" key="2">
    <source>
        <dbReference type="Proteomes" id="UP000002624"/>
    </source>
</evidence>
<dbReference type="VEuPathDB" id="FungiDB:HCDG_06239"/>
<sequence length="258" mass="29232">MQSGLVENLFVFWDLRRCLMNELGDLQTIGSPWFSFTPKRARTSPCICFSRQLFPSLQPCLAKRKYRRFRELVTTARGKRIRSSGESLPLTQREEKWNNGANHRTLDDGASFFHRLAVSAAVQSAQMKRDPHEQGCLISANDQEGLRIPLDTGRSRISWQGASRIPDRELKGPSLAENEAKLRGLDVDTFEGVGYTSTSSQYELPGSLLVMDDHLITRGEWRLLMLDKGDLEGKKATLIPSREHSPRSREDGFAIRPN</sequence>
<protein>
    <submittedName>
        <fullName evidence="1">Uncharacterized protein</fullName>
    </submittedName>
</protein>
<dbReference type="AlphaFoldDB" id="C6HI89"/>
<dbReference type="HOGENOM" id="CLU_1077559_0_0_1"/>
<name>C6HI89_AJECH</name>
<dbReference type="OrthoDB" id="10425360at2759"/>